<dbReference type="RefSeq" id="WP_377853505.1">
    <property type="nucleotide sequence ID" value="NZ_JBHLZU010000016.1"/>
</dbReference>
<sequence>MGRFSLALGGIAGVIVSVGAPLAIVETASGGQPEEVCARPLFETATPNAALTGQFAAYGDDQKGRHWSGADSTYSVRLPDGRLVWMFSDTFLGPVNSDHSRSPGSPFIHNSFVVQQGDSLSTLYNSDAPDAPEALLRPPRSNPRTDWYWVGGGAVTGDVLTVLYTQWHLPPASDDPLGDVQWRKNIAARYSLPELRLLGTDDLPSAVDRVERGSWLLADGSYTYVYGVRDSTTKSLVLARVTGTDLRGRWEFRTATGWSADEHDSAPLLEGVSNEYSVTKHGDTYVLVTHDTSTPFANQIVAYTSCSPDGPFTGRTVLYQTPEGPLGTRYRSPASSHSSTTVWSYNAHVHPTLSSDRQLVISYNVNSTADADNYRDTTIYRPRFIDVPMTFNRAR</sequence>
<reference evidence="2 3" key="1">
    <citation type="submission" date="2024-09" db="EMBL/GenBank/DDBJ databases">
        <authorList>
            <person name="Sun Q."/>
            <person name="Mori K."/>
        </authorList>
    </citation>
    <scope>NUCLEOTIDE SEQUENCE [LARGE SCALE GENOMIC DNA]</scope>
    <source>
        <strain evidence="2 3">TBRC 7907</strain>
    </source>
</reference>
<feature type="domain" description="DUF4185" evidence="1">
    <location>
        <begin position="216"/>
        <end position="362"/>
    </location>
</feature>
<protein>
    <submittedName>
        <fullName evidence="2">DUF4185 domain-containing protein</fullName>
    </submittedName>
</protein>
<evidence type="ECO:0000313" key="2">
    <source>
        <dbReference type="EMBL" id="MFB9905980.1"/>
    </source>
</evidence>
<organism evidence="2 3">
    <name type="scientific">Allokutzneria oryzae</name>
    <dbReference type="NCBI Taxonomy" id="1378989"/>
    <lineage>
        <taxon>Bacteria</taxon>
        <taxon>Bacillati</taxon>
        <taxon>Actinomycetota</taxon>
        <taxon>Actinomycetes</taxon>
        <taxon>Pseudonocardiales</taxon>
        <taxon>Pseudonocardiaceae</taxon>
        <taxon>Allokutzneria</taxon>
    </lineage>
</organism>
<proteinExistence type="predicted"/>
<dbReference type="Pfam" id="PF13810">
    <property type="entry name" value="DUF4185"/>
    <property type="match status" value="1"/>
</dbReference>
<dbReference type="Proteomes" id="UP001589693">
    <property type="component" value="Unassembled WGS sequence"/>
</dbReference>
<name>A0ABV5ZYL8_9PSEU</name>
<accession>A0ABV5ZYL8</accession>
<dbReference type="InterPro" id="IPR025442">
    <property type="entry name" value="DUF4185"/>
</dbReference>
<keyword evidence="3" id="KW-1185">Reference proteome</keyword>
<comment type="caution">
    <text evidence="2">The sequence shown here is derived from an EMBL/GenBank/DDBJ whole genome shotgun (WGS) entry which is preliminary data.</text>
</comment>
<dbReference type="EMBL" id="JBHLZU010000016">
    <property type="protein sequence ID" value="MFB9905980.1"/>
    <property type="molecule type" value="Genomic_DNA"/>
</dbReference>
<gene>
    <name evidence="2" type="ORF">ACFFQA_18755</name>
</gene>
<evidence type="ECO:0000259" key="1">
    <source>
        <dbReference type="Pfam" id="PF13810"/>
    </source>
</evidence>
<evidence type="ECO:0000313" key="3">
    <source>
        <dbReference type="Proteomes" id="UP001589693"/>
    </source>
</evidence>